<protein>
    <submittedName>
        <fullName evidence="2">Uncharacterized protein</fullName>
    </submittedName>
</protein>
<dbReference type="AlphaFoldDB" id="E0ULY5"/>
<geneLocation type="plasmid" evidence="2 3">
    <name>Cy782201</name>
</geneLocation>
<dbReference type="KEGG" id="cyj:Cyan7822_6134"/>
<name>E0ULY5_GLOV7</name>
<dbReference type="EMBL" id="CP002199">
    <property type="protein sequence ID" value="ADN17965.1"/>
    <property type="molecule type" value="Genomic_DNA"/>
</dbReference>
<feature type="region of interest" description="Disordered" evidence="1">
    <location>
        <begin position="1"/>
        <end position="38"/>
    </location>
</feature>
<evidence type="ECO:0000313" key="2">
    <source>
        <dbReference type="EMBL" id="ADN17965.1"/>
    </source>
</evidence>
<sequence length="208" mass="23019">MTASSTQSNSRKKSSVSPPAKEGALTDKSQLPFYKKPPKPTYEIVGEEETGQFALLKLGYITQAEFEALEQVSRSRLSSQLDGLEVITAISAETQLPLEQILELATSNPYGLVSLVGEKSREALKTVGSVLNSQNELKLHEVRICLIYRLLENPADLSSAGWDLNDELFNQIPKRLIDATHDFLQAERGAIKTQKKNWGNTLNNSENT</sequence>
<keyword evidence="2" id="KW-0614">Plasmid</keyword>
<gene>
    <name evidence="2" type="ordered locus">Cyan7822_6134</name>
</gene>
<dbReference type="HOGENOM" id="CLU_1319166_0_0_3"/>
<keyword evidence="3" id="KW-1185">Reference proteome</keyword>
<proteinExistence type="predicted"/>
<dbReference type="RefSeq" id="WP_013334715.1">
    <property type="nucleotide sequence ID" value="NC_014533.1"/>
</dbReference>
<evidence type="ECO:0000313" key="3">
    <source>
        <dbReference type="Proteomes" id="UP000008206"/>
    </source>
</evidence>
<dbReference type="Proteomes" id="UP000008206">
    <property type="component" value="Plasmid Cy782201"/>
</dbReference>
<accession>E0ULY5</accession>
<reference evidence="3" key="1">
    <citation type="journal article" date="2011" name="MBio">
        <title>Novel metabolic attributes of the genus Cyanothece, comprising a group of unicellular nitrogen-fixing Cyanobacteria.</title>
        <authorList>
            <person name="Bandyopadhyay A."/>
            <person name="Elvitigala T."/>
            <person name="Welsh E."/>
            <person name="Stockel J."/>
            <person name="Liberton M."/>
            <person name="Min H."/>
            <person name="Sherman L.A."/>
            <person name="Pakrasi H.B."/>
        </authorList>
    </citation>
    <scope>NUCLEOTIDE SEQUENCE [LARGE SCALE GENOMIC DNA]</scope>
    <source>
        <strain evidence="3">PCC 7822</strain>
        <plasmid evidence="3">Cy782201</plasmid>
    </source>
</reference>
<organism evidence="2 3">
    <name type="scientific">Gloeothece verrucosa (strain PCC 7822)</name>
    <name type="common">Cyanothece sp. (strain PCC 7822)</name>
    <dbReference type="NCBI Taxonomy" id="497965"/>
    <lineage>
        <taxon>Bacteria</taxon>
        <taxon>Bacillati</taxon>
        <taxon>Cyanobacteriota</taxon>
        <taxon>Cyanophyceae</taxon>
        <taxon>Oscillatoriophycideae</taxon>
        <taxon>Chroococcales</taxon>
        <taxon>Aphanothecaceae</taxon>
        <taxon>Gloeothece</taxon>
        <taxon>Gloeothece verrucosa</taxon>
    </lineage>
</organism>
<evidence type="ECO:0000256" key="1">
    <source>
        <dbReference type="SAM" id="MobiDB-lite"/>
    </source>
</evidence>